<dbReference type="Proteomes" id="UP000821853">
    <property type="component" value="Unassembled WGS sequence"/>
</dbReference>
<accession>A0A9J6H8V8</accession>
<comment type="caution">
    <text evidence="1">The sequence shown here is derived from an EMBL/GenBank/DDBJ whole genome shotgun (WGS) entry which is preliminary data.</text>
</comment>
<organism evidence="1 2">
    <name type="scientific">Haemaphysalis longicornis</name>
    <name type="common">Bush tick</name>
    <dbReference type="NCBI Taxonomy" id="44386"/>
    <lineage>
        <taxon>Eukaryota</taxon>
        <taxon>Metazoa</taxon>
        <taxon>Ecdysozoa</taxon>
        <taxon>Arthropoda</taxon>
        <taxon>Chelicerata</taxon>
        <taxon>Arachnida</taxon>
        <taxon>Acari</taxon>
        <taxon>Parasitiformes</taxon>
        <taxon>Ixodida</taxon>
        <taxon>Ixodoidea</taxon>
        <taxon>Ixodidae</taxon>
        <taxon>Haemaphysalinae</taxon>
        <taxon>Haemaphysalis</taxon>
    </lineage>
</organism>
<proteinExistence type="predicted"/>
<evidence type="ECO:0000313" key="1">
    <source>
        <dbReference type="EMBL" id="KAH9383400.1"/>
    </source>
</evidence>
<evidence type="ECO:0000313" key="2">
    <source>
        <dbReference type="Proteomes" id="UP000821853"/>
    </source>
</evidence>
<reference evidence="1 2" key="1">
    <citation type="journal article" date="2020" name="Cell">
        <title>Large-Scale Comparative Analyses of Tick Genomes Elucidate Their Genetic Diversity and Vector Capacities.</title>
        <authorList>
            <consortium name="Tick Genome and Microbiome Consortium (TIGMIC)"/>
            <person name="Jia N."/>
            <person name="Wang J."/>
            <person name="Shi W."/>
            <person name="Du L."/>
            <person name="Sun Y."/>
            <person name="Zhan W."/>
            <person name="Jiang J.F."/>
            <person name="Wang Q."/>
            <person name="Zhang B."/>
            <person name="Ji P."/>
            <person name="Bell-Sakyi L."/>
            <person name="Cui X.M."/>
            <person name="Yuan T.T."/>
            <person name="Jiang B.G."/>
            <person name="Yang W.F."/>
            <person name="Lam T.T."/>
            <person name="Chang Q.C."/>
            <person name="Ding S.J."/>
            <person name="Wang X.J."/>
            <person name="Zhu J.G."/>
            <person name="Ruan X.D."/>
            <person name="Zhao L."/>
            <person name="Wei J.T."/>
            <person name="Ye R.Z."/>
            <person name="Que T.C."/>
            <person name="Du C.H."/>
            <person name="Zhou Y.H."/>
            <person name="Cheng J.X."/>
            <person name="Dai P.F."/>
            <person name="Guo W.B."/>
            <person name="Han X.H."/>
            <person name="Huang E.J."/>
            <person name="Li L.F."/>
            <person name="Wei W."/>
            <person name="Gao Y.C."/>
            <person name="Liu J.Z."/>
            <person name="Shao H.Z."/>
            <person name="Wang X."/>
            <person name="Wang C.C."/>
            <person name="Yang T.C."/>
            <person name="Huo Q.B."/>
            <person name="Li W."/>
            <person name="Chen H.Y."/>
            <person name="Chen S.E."/>
            <person name="Zhou L.G."/>
            <person name="Ni X.B."/>
            <person name="Tian J.H."/>
            <person name="Sheng Y."/>
            <person name="Liu T."/>
            <person name="Pan Y.S."/>
            <person name="Xia L.Y."/>
            <person name="Li J."/>
            <person name="Zhao F."/>
            <person name="Cao W.C."/>
        </authorList>
    </citation>
    <scope>NUCLEOTIDE SEQUENCE [LARGE SCALE GENOMIC DNA]</scope>
    <source>
        <strain evidence="1">HaeL-2018</strain>
    </source>
</reference>
<dbReference type="AlphaFoldDB" id="A0A9J6H8V8"/>
<dbReference type="VEuPathDB" id="VectorBase:HLOH_059395"/>
<dbReference type="EMBL" id="JABSTR010001085">
    <property type="protein sequence ID" value="KAH9383400.1"/>
    <property type="molecule type" value="Genomic_DNA"/>
</dbReference>
<sequence length="115" mass="13244">MRLVLLYRPSENTAKQGQAGTVEQKLWTHKSEHAMTREQCRCFHSCLNGGWATLYEQVVSENAHLGLLPYRPPVYTNVQTGLFFESPEHAHYFGFHIALHICFEYEQPHGIRDAA</sequence>
<protein>
    <submittedName>
        <fullName evidence="1">Uncharacterized protein</fullName>
    </submittedName>
</protein>
<name>A0A9J6H8V8_HAELO</name>
<gene>
    <name evidence="1" type="ORF">HPB48_024642</name>
</gene>
<keyword evidence="2" id="KW-1185">Reference proteome</keyword>